<accession>A0A329MQR1</accession>
<dbReference type="Proteomes" id="UP000250369">
    <property type="component" value="Unassembled WGS sequence"/>
</dbReference>
<evidence type="ECO:0000256" key="6">
    <source>
        <dbReference type="ARBA" id="ARBA00023136"/>
    </source>
</evidence>
<evidence type="ECO:0000313" key="9">
    <source>
        <dbReference type="EMBL" id="RAV21850.1"/>
    </source>
</evidence>
<dbReference type="EMBL" id="QMFB01000003">
    <property type="protein sequence ID" value="RAV21850.1"/>
    <property type="molecule type" value="Genomic_DNA"/>
</dbReference>
<sequence>MLSRKAIQGRLSALLSNSRPRTYLAAFGILSAAAFALAVGVEFIQRGSFTNVFNWASANPSSFYLNVILDFFILLLIYCLLGSLMISVSVASLLLLVASLVSYYKIKLIGEPFMPWDILLKKEGMNIIPLVAQTSAYMRLGAVVLVSLACLAARLILPKLSLPLSHRALIGLFACFMLFSLSYKPALTGNLQARMGIQDINWNQSQNYELNGVTLAFAMNVKNAIVPKPEGYSQTRMEEIAADLIAKPEVEALAAVTSYPSGEKPNVIFVMNESFWDPTLLPGVTFSEDPLPTVHALQKTATAGYMLSPQFGGGTSNVEFEVLTGNSMSNLPSGSMPYQQYISRPTPSLAGFFGTQGYKSMAIHSYEGWFWNRNTVYKQLGFQSFMSKEFFTSPEYKGGFIADDEVSRAIISQVQQSEQPMFIYAVTMQNHGPYETWRYSGKPIKVEGNLTDAARDELETYVQGARDADASLKMLIDHYSASEEPTMIVFYGDHLPMLGYDYDVYRQAGFVSSGNSAEWSLEETKKMHSTPLVVWSNFGQEKKNVPLISSSFLGSYVLNELKMEMPPIFAFDYQLYGKLPGLLKGLVVDADQQLSASPPDSLLQDLQHYQELQYDTLFGKQYVQQLTGLDLIAAYPLSDFNSEFTDVRIETVEMYEADSEQLVLKIKGKNFFDGVYAIVNGVQLAPSNISSDTLEIQVPLELTNKKSSLTFQVRQINTKNIPLSESNVLEIPLDELTGPSSEERY</sequence>
<dbReference type="InterPro" id="IPR017850">
    <property type="entry name" value="Alkaline_phosphatase_core_sf"/>
</dbReference>
<gene>
    <name evidence="9" type="ORF">DQG23_07275</name>
</gene>
<dbReference type="AlphaFoldDB" id="A0A329MQR1"/>
<comment type="pathway">
    <text evidence="2">Cell wall biogenesis; lipoteichoic acid biosynthesis.</text>
</comment>
<dbReference type="Pfam" id="PF00884">
    <property type="entry name" value="Sulfatase"/>
    <property type="match status" value="1"/>
</dbReference>
<feature type="transmembrane region" description="Helical" evidence="7">
    <location>
        <begin position="164"/>
        <end position="183"/>
    </location>
</feature>
<dbReference type="PANTHER" id="PTHR47371:SF3">
    <property type="entry name" value="PHOSPHOGLYCEROL TRANSFERASE I"/>
    <property type="match status" value="1"/>
</dbReference>
<dbReference type="SUPFAM" id="SSF53649">
    <property type="entry name" value="Alkaline phosphatase-like"/>
    <property type="match status" value="1"/>
</dbReference>
<dbReference type="Gene3D" id="3.40.720.10">
    <property type="entry name" value="Alkaline Phosphatase, subunit A"/>
    <property type="match status" value="1"/>
</dbReference>
<feature type="transmembrane region" description="Helical" evidence="7">
    <location>
        <begin position="88"/>
        <end position="106"/>
    </location>
</feature>
<keyword evidence="6 7" id="KW-0472">Membrane</keyword>
<feature type="transmembrane region" description="Helical" evidence="7">
    <location>
        <begin position="136"/>
        <end position="157"/>
    </location>
</feature>
<evidence type="ECO:0000256" key="1">
    <source>
        <dbReference type="ARBA" id="ARBA00004651"/>
    </source>
</evidence>
<reference evidence="9 10" key="1">
    <citation type="journal article" date="2009" name="Int. J. Syst. Evol. Microbiol.">
        <title>Paenibacillus contaminans sp. nov., isolated from a contaminated laboratory plate.</title>
        <authorList>
            <person name="Chou J.H."/>
            <person name="Lee J.H."/>
            <person name="Lin M.C."/>
            <person name="Chang P.S."/>
            <person name="Arun A.B."/>
            <person name="Young C.C."/>
            <person name="Chen W.M."/>
        </authorList>
    </citation>
    <scope>NUCLEOTIDE SEQUENCE [LARGE SCALE GENOMIC DNA]</scope>
    <source>
        <strain evidence="9 10">CKOBP-6</strain>
    </source>
</reference>
<dbReference type="InterPro" id="IPR000917">
    <property type="entry name" value="Sulfatase_N"/>
</dbReference>
<dbReference type="RefSeq" id="WP_113030160.1">
    <property type="nucleotide sequence ID" value="NZ_QMFB01000003.1"/>
</dbReference>
<evidence type="ECO:0000256" key="4">
    <source>
        <dbReference type="ARBA" id="ARBA00022692"/>
    </source>
</evidence>
<keyword evidence="4 7" id="KW-0812">Transmembrane</keyword>
<evidence type="ECO:0000259" key="8">
    <source>
        <dbReference type="Pfam" id="PF00884"/>
    </source>
</evidence>
<feature type="transmembrane region" description="Helical" evidence="7">
    <location>
        <begin position="21"/>
        <end position="43"/>
    </location>
</feature>
<protein>
    <submittedName>
        <fullName evidence="9">LTA synthase family protein</fullName>
    </submittedName>
</protein>
<dbReference type="PANTHER" id="PTHR47371">
    <property type="entry name" value="LIPOTEICHOIC ACID SYNTHASE"/>
    <property type="match status" value="1"/>
</dbReference>
<dbReference type="GO" id="GO:0005886">
    <property type="term" value="C:plasma membrane"/>
    <property type="evidence" value="ECO:0007669"/>
    <property type="project" value="UniProtKB-SubCell"/>
</dbReference>
<dbReference type="CDD" id="cd16015">
    <property type="entry name" value="LTA_synthase"/>
    <property type="match status" value="1"/>
</dbReference>
<evidence type="ECO:0000256" key="3">
    <source>
        <dbReference type="ARBA" id="ARBA00022475"/>
    </source>
</evidence>
<keyword evidence="3" id="KW-1003">Cell membrane</keyword>
<dbReference type="OrthoDB" id="243547at2"/>
<name>A0A329MQR1_9BACL</name>
<keyword evidence="5 7" id="KW-1133">Transmembrane helix</keyword>
<feature type="transmembrane region" description="Helical" evidence="7">
    <location>
        <begin position="63"/>
        <end position="81"/>
    </location>
</feature>
<comment type="subcellular location">
    <subcellularLocation>
        <location evidence="1">Cell membrane</location>
        <topology evidence="1">Multi-pass membrane protein</topology>
    </subcellularLocation>
</comment>
<feature type="domain" description="Sulfatase N-terminal" evidence="8">
    <location>
        <begin position="265"/>
        <end position="557"/>
    </location>
</feature>
<evidence type="ECO:0000256" key="5">
    <source>
        <dbReference type="ARBA" id="ARBA00022989"/>
    </source>
</evidence>
<evidence type="ECO:0000313" key="10">
    <source>
        <dbReference type="Proteomes" id="UP000250369"/>
    </source>
</evidence>
<evidence type="ECO:0000256" key="7">
    <source>
        <dbReference type="SAM" id="Phobius"/>
    </source>
</evidence>
<dbReference type="InterPro" id="IPR050448">
    <property type="entry name" value="OpgB/LTA_synthase_biosynth"/>
</dbReference>
<proteinExistence type="predicted"/>
<comment type="caution">
    <text evidence="9">The sequence shown here is derived from an EMBL/GenBank/DDBJ whole genome shotgun (WGS) entry which is preliminary data.</text>
</comment>
<evidence type="ECO:0000256" key="2">
    <source>
        <dbReference type="ARBA" id="ARBA00004936"/>
    </source>
</evidence>
<organism evidence="9 10">
    <name type="scientific">Paenibacillus contaminans</name>
    <dbReference type="NCBI Taxonomy" id="450362"/>
    <lineage>
        <taxon>Bacteria</taxon>
        <taxon>Bacillati</taxon>
        <taxon>Bacillota</taxon>
        <taxon>Bacilli</taxon>
        <taxon>Bacillales</taxon>
        <taxon>Paenibacillaceae</taxon>
        <taxon>Paenibacillus</taxon>
    </lineage>
</organism>
<keyword evidence="10" id="KW-1185">Reference proteome</keyword>